<dbReference type="EMBL" id="JBHUIJ010000005">
    <property type="protein sequence ID" value="MFD2236817.1"/>
    <property type="molecule type" value="Genomic_DNA"/>
</dbReference>
<gene>
    <name evidence="8" type="ORF">ACFSKQ_04980</name>
</gene>
<dbReference type="PROSITE" id="PS00181">
    <property type="entry name" value="GLNA_ATP"/>
    <property type="match status" value="1"/>
</dbReference>
<dbReference type="InterPro" id="IPR014746">
    <property type="entry name" value="Gln_synth/guanido_kin_cat_dom"/>
</dbReference>
<dbReference type="InterPro" id="IPR036651">
    <property type="entry name" value="Gln_synt_N_sf"/>
</dbReference>
<feature type="domain" description="GS catalytic" evidence="7">
    <location>
        <begin position="176"/>
        <end position="511"/>
    </location>
</feature>
<dbReference type="PANTHER" id="PTHR43785">
    <property type="entry name" value="GAMMA-GLUTAMYLPUTRESCINE SYNTHETASE"/>
    <property type="match status" value="1"/>
</dbReference>
<evidence type="ECO:0000256" key="4">
    <source>
        <dbReference type="PROSITE-ProRule" id="PRU01331"/>
    </source>
</evidence>
<evidence type="ECO:0000256" key="5">
    <source>
        <dbReference type="RuleBase" id="RU000384"/>
    </source>
</evidence>
<comment type="cofactor">
    <cofactor evidence="1">
        <name>Mg(2+)</name>
        <dbReference type="ChEBI" id="CHEBI:18420"/>
    </cofactor>
</comment>
<dbReference type="RefSeq" id="WP_209739787.1">
    <property type="nucleotide sequence ID" value="NZ_CP072611.1"/>
</dbReference>
<dbReference type="PANTHER" id="PTHR43785:SF3">
    <property type="entry name" value="GS CATALYTIC DOMAIN-CONTAINING PROTEIN"/>
    <property type="match status" value="1"/>
</dbReference>
<keyword evidence="9" id="KW-1185">Reference proteome</keyword>
<dbReference type="Gene3D" id="3.10.20.70">
    <property type="entry name" value="Glutamine synthetase, N-terminal domain"/>
    <property type="match status" value="1"/>
</dbReference>
<dbReference type="InterPro" id="IPR027303">
    <property type="entry name" value="Gln_synth_gly_rich_site"/>
</dbReference>
<organism evidence="8 9">
    <name type="scientific">Aureimonas populi</name>
    <dbReference type="NCBI Taxonomy" id="1701758"/>
    <lineage>
        <taxon>Bacteria</taxon>
        <taxon>Pseudomonadati</taxon>
        <taxon>Pseudomonadota</taxon>
        <taxon>Alphaproteobacteria</taxon>
        <taxon>Hyphomicrobiales</taxon>
        <taxon>Aurantimonadaceae</taxon>
        <taxon>Aureimonas</taxon>
    </lineage>
</organism>
<evidence type="ECO:0000313" key="8">
    <source>
        <dbReference type="EMBL" id="MFD2236817.1"/>
    </source>
</evidence>
<comment type="similarity">
    <text evidence="4 5">Belongs to the glutamine synthetase family.</text>
</comment>
<sequence length="511" mass="56641">MVDRPKIPKSEANAPSTFQRRADGHGQERRASRSEREAPPEAGRFLDIEAATPTVLERKRGVKTMEEAAQWLRWRGIDDVECITPDLAGVARGKMMPTKKFTANTSLALPSALFMHTISGDYPEETGEFRYSPNDGDLKLMPDLATLCEVPWESDPTAQIICDVVDTAGNAVPYTPRNVLKRVLALYEERGWRAVVAPEIEFYLVSKNIDPDYPLTPPIGRSGRQIQGGQAYSIGGVNEFDELIDDIYDFSDRQGLEIDTLIHEEGAAQLEINLRHGDPIELADQVFLFKRTIREAALKHGIYATFMAKPIQGQPGSAMHIHQSVVDVQSGRNVFSNEDGSPSALFRHFIGGMQRYVPAALIMMAPYVNSYRRLTHGMSAPTNNAWGFDNRTTAFRVPTSDAAGRRVENRLPSSDANPYLALAGSLASGWLGMANGLEPDQPTDRTVNEDGVISLPRGLLEAVAAFEGEACFHDVFSREFVGTFSGIKRGEHETFMQVISPWEREFLLLNV</sequence>
<dbReference type="GO" id="GO:0016874">
    <property type="term" value="F:ligase activity"/>
    <property type="evidence" value="ECO:0007669"/>
    <property type="project" value="UniProtKB-KW"/>
</dbReference>
<name>A0ABW5CJM6_9HYPH</name>
<dbReference type="EC" id="6.3.1.-" evidence="8"/>
<evidence type="ECO:0000259" key="7">
    <source>
        <dbReference type="PROSITE" id="PS51987"/>
    </source>
</evidence>
<evidence type="ECO:0000256" key="1">
    <source>
        <dbReference type="ARBA" id="ARBA00001946"/>
    </source>
</evidence>
<dbReference type="InterPro" id="IPR008146">
    <property type="entry name" value="Gln_synth_cat_dom"/>
</dbReference>
<feature type="region of interest" description="Disordered" evidence="6">
    <location>
        <begin position="1"/>
        <end position="43"/>
    </location>
</feature>
<keyword evidence="3" id="KW-0460">Magnesium</keyword>
<evidence type="ECO:0000313" key="9">
    <source>
        <dbReference type="Proteomes" id="UP001597371"/>
    </source>
</evidence>
<proteinExistence type="inferred from homology"/>
<dbReference type="Proteomes" id="UP001597371">
    <property type="component" value="Unassembled WGS sequence"/>
</dbReference>
<dbReference type="SMART" id="SM01230">
    <property type="entry name" value="Gln-synt_C"/>
    <property type="match status" value="1"/>
</dbReference>
<dbReference type="SUPFAM" id="SSF55931">
    <property type="entry name" value="Glutamine synthetase/guanido kinase"/>
    <property type="match status" value="1"/>
</dbReference>
<dbReference type="Gene3D" id="3.30.590.10">
    <property type="entry name" value="Glutamine synthetase/guanido kinase, catalytic domain"/>
    <property type="match status" value="1"/>
</dbReference>
<comment type="caution">
    <text evidence="8">The sequence shown here is derived from an EMBL/GenBank/DDBJ whole genome shotgun (WGS) entry which is preliminary data.</text>
</comment>
<accession>A0ABW5CJM6</accession>
<protein>
    <submittedName>
        <fullName evidence="8">Glutamine synthetase family protein</fullName>
        <ecNumber evidence="8">6.3.1.-</ecNumber>
    </submittedName>
</protein>
<evidence type="ECO:0000256" key="6">
    <source>
        <dbReference type="SAM" id="MobiDB-lite"/>
    </source>
</evidence>
<dbReference type="SUPFAM" id="SSF54368">
    <property type="entry name" value="Glutamine synthetase, N-terminal domain"/>
    <property type="match status" value="1"/>
</dbReference>
<evidence type="ECO:0000256" key="2">
    <source>
        <dbReference type="ARBA" id="ARBA00022598"/>
    </source>
</evidence>
<feature type="compositionally biased region" description="Basic and acidic residues" evidence="6">
    <location>
        <begin position="20"/>
        <end position="43"/>
    </location>
</feature>
<reference evidence="9" key="1">
    <citation type="journal article" date="2019" name="Int. J. Syst. Evol. Microbiol.">
        <title>The Global Catalogue of Microorganisms (GCM) 10K type strain sequencing project: providing services to taxonomists for standard genome sequencing and annotation.</title>
        <authorList>
            <consortium name="The Broad Institute Genomics Platform"/>
            <consortium name="The Broad Institute Genome Sequencing Center for Infectious Disease"/>
            <person name="Wu L."/>
            <person name="Ma J."/>
        </authorList>
    </citation>
    <scope>NUCLEOTIDE SEQUENCE [LARGE SCALE GENOMIC DNA]</scope>
    <source>
        <strain evidence="9">ZS-35-S2</strain>
    </source>
</reference>
<evidence type="ECO:0000256" key="3">
    <source>
        <dbReference type="ARBA" id="ARBA00022842"/>
    </source>
</evidence>
<dbReference type="Pfam" id="PF00120">
    <property type="entry name" value="Gln-synt_C"/>
    <property type="match status" value="1"/>
</dbReference>
<dbReference type="PROSITE" id="PS51987">
    <property type="entry name" value="GS_CATALYTIC"/>
    <property type="match status" value="1"/>
</dbReference>
<keyword evidence="2 8" id="KW-0436">Ligase</keyword>